<dbReference type="EMBL" id="BSNX01000055">
    <property type="protein sequence ID" value="GLQ74390.1"/>
    <property type="molecule type" value="Genomic_DNA"/>
</dbReference>
<proteinExistence type="predicted"/>
<name>A0AAV5NVA6_9VIBR</name>
<accession>A0AAV5NVA6</accession>
<dbReference type="AlphaFoldDB" id="A0AAV5NVA6"/>
<keyword evidence="2" id="KW-1185">Reference proteome</keyword>
<reference evidence="2" key="1">
    <citation type="journal article" date="2019" name="Int. J. Syst. Evol. Microbiol.">
        <title>The Global Catalogue of Microorganisms (GCM) 10K type strain sequencing project: providing services to taxonomists for standard genome sequencing and annotation.</title>
        <authorList>
            <consortium name="The Broad Institute Genomics Platform"/>
            <consortium name="The Broad Institute Genome Sequencing Center for Infectious Disease"/>
            <person name="Wu L."/>
            <person name="Ma J."/>
        </authorList>
    </citation>
    <scope>NUCLEOTIDE SEQUENCE [LARGE SCALE GENOMIC DNA]</scope>
    <source>
        <strain evidence="2">NBRC 15640</strain>
    </source>
</reference>
<evidence type="ECO:0000313" key="1">
    <source>
        <dbReference type="EMBL" id="GLQ74390.1"/>
    </source>
</evidence>
<sequence>MILSTGSIFANKPNIIAPTRVLTPVFNKVIGSQNMKKVLLALLASAIISGCSSASIDTSKALVGETSKENIIALYGDPSITVNAEEVDSVMYSFDGHEIAFTFVDGILTHKEKLVKENGEWVSYEVE</sequence>
<gene>
    <name evidence="1" type="ORF">GCM10007932_37510</name>
</gene>
<dbReference type="Proteomes" id="UP001156690">
    <property type="component" value="Unassembled WGS sequence"/>
</dbReference>
<protein>
    <submittedName>
        <fullName evidence="1">Uncharacterized protein</fullName>
    </submittedName>
</protein>
<organism evidence="1 2">
    <name type="scientific">Vibrio penaeicida</name>
    <dbReference type="NCBI Taxonomy" id="104609"/>
    <lineage>
        <taxon>Bacteria</taxon>
        <taxon>Pseudomonadati</taxon>
        <taxon>Pseudomonadota</taxon>
        <taxon>Gammaproteobacteria</taxon>
        <taxon>Vibrionales</taxon>
        <taxon>Vibrionaceae</taxon>
        <taxon>Vibrio</taxon>
    </lineage>
</organism>
<evidence type="ECO:0000313" key="2">
    <source>
        <dbReference type="Proteomes" id="UP001156690"/>
    </source>
</evidence>
<comment type="caution">
    <text evidence="1">The sequence shown here is derived from an EMBL/GenBank/DDBJ whole genome shotgun (WGS) entry which is preliminary data.</text>
</comment>